<evidence type="ECO:0000256" key="3">
    <source>
        <dbReference type="ARBA" id="ARBA00022553"/>
    </source>
</evidence>
<dbReference type="GO" id="GO:0016887">
    <property type="term" value="F:ATP hydrolysis activity"/>
    <property type="evidence" value="ECO:0007669"/>
    <property type="project" value="RHEA"/>
</dbReference>
<feature type="short sequence motif" description="Nuclear export signal" evidence="15">
    <location>
        <begin position="98"/>
        <end position="107"/>
    </location>
</feature>
<dbReference type="GO" id="GO:0003677">
    <property type="term" value="F:DNA binding"/>
    <property type="evidence" value="ECO:0007669"/>
    <property type="project" value="UniProtKB-UniRule"/>
</dbReference>
<dbReference type="RefSeq" id="NP_542617.1">
    <property type="nucleotide sequence ID" value="NC_003348.1"/>
</dbReference>
<dbReference type="Gene3D" id="1.10.10.510">
    <property type="entry name" value="Zinc finger, large T-antigen D1 domain"/>
    <property type="match status" value="1"/>
</dbReference>
<keyword evidence="2 15" id="KW-0244">Early protein</keyword>
<dbReference type="EMBL" id="AJ238373">
    <property type="protein sequence ID" value="CAC80270.1"/>
    <property type="molecule type" value="Genomic_DNA"/>
</dbReference>
<evidence type="ECO:0000256" key="10">
    <source>
        <dbReference type="ARBA" id="ARBA00023125"/>
    </source>
</evidence>
<dbReference type="SUPFAM" id="SSF55464">
    <property type="entry name" value="Origin of replication-binding domain, RBD-like"/>
    <property type="match status" value="1"/>
</dbReference>
<dbReference type="KEGG" id="vg:929655"/>
<comment type="subunit">
    <text evidence="15">Can form hexamers. Interacts with E2 protein; this interaction increases E1 DNA binding specificity. Interacts with host DNA polymerase subunit POLA2. Interacts with host single stranded DNA-binding protein RPA1. Interacts with host TOP1; this interaction stimulates the enzymatic activity of TOP1.</text>
</comment>
<comment type="PTM">
    <text evidence="15">Sumoylated.</text>
</comment>
<keyword evidence="7 15" id="KW-0378">Hydrolase</keyword>
<evidence type="ECO:0000256" key="8">
    <source>
        <dbReference type="ARBA" id="ARBA00022806"/>
    </source>
</evidence>
<dbReference type="GO" id="GO:0006260">
    <property type="term" value="P:DNA replication"/>
    <property type="evidence" value="ECO:0007669"/>
    <property type="project" value="UniProtKB-UniRule"/>
</dbReference>
<evidence type="ECO:0000256" key="13">
    <source>
        <dbReference type="ARBA" id="ARBA00048988"/>
    </source>
</evidence>
<dbReference type="GO" id="GO:0042025">
    <property type="term" value="C:host cell nucleus"/>
    <property type="evidence" value="ECO:0007669"/>
    <property type="project" value="UniProtKB-SubCell"/>
</dbReference>
<evidence type="ECO:0000256" key="9">
    <source>
        <dbReference type="ARBA" id="ARBA00022840"/>
    </source>
</evidence>
<proteinExistence type="inferred from homology"/>
<comment type="catalytic activity">
    <reaction evidence="13 15 16">
        <text>ATP + H2O = ADP + phosphate + H(+)</text>
        <dbReference type="Rhea" id="RHEA:13065"/>
        <dbReference type="ChEBI" id="CHEBI:15377"/>
        <dbReference type="ChEBI" id="CHEBI:15378"/>
        <dbReference type="ChEBI" id="CHEBI:30616"/>
        <dbReference type="ChEBI" id="CHEBI:43474"/>
        <dbReference type="ChEBI" id="CHEBI:456216"/>
        <dbReference type="EC" id="5.6.2.4"/>
    </reaction>
</comment>
<keyword evidence="11 15" id="KW-0413">Isomerase</keyword>
<keyword evidence="15" id="KW-0832">Ubl conjugation</keyword>
<evidence type="ECO:0000256" key="17">
    <source>
        <dbReference type="SAM" id="MobiDB-lite"/>
    </source>
</evidence>
<dbReference type="InterPro" id="IPR016393">
    <property type="entry name" value="Rep_E1_papillomaV"/>
</dbReference>
<feature type="short sequence motif" description="Nuclear localization signal" evidence="15">
    <location>
        <begin position="83"/>
        <end position="85"/>
    </location>
</feature>
<feature type="compositionally biased region" description="Acidic residues" evidence="17">
    <location>
        <begin position="22"/>
        <end position="38"/>
    </location>
</feature>
<comment type="subcellular location">
    <subcellularLocation>
        <location evidence="1 15">Host nucleus</location>
    </subcellularLocation>
</comment>
<dbReference type="PIRSF" id="PIRSF003383">
    <property type="entry name" value="Rep_E1_papillomaV"/>
    <property type="match status" value="1"/>
</dbReference>
<protein>
    <recommendedName>
        <fullName evidence="15 16">Replication protein E1</fullName>
        <ecNumber evidence="15 16">5.6.2.4</ecNumber>
    </recommendedName>
    <alternativeName>
        <fullName evidence="15">ATP-dependent helicase E1</fullName>
    </alternativeName>
    <alternativeName>
        <fullName evidence="15">DNA 3'-5' helicase E1</fullName>
    </alternativeName>
</protein>
<name>Q8UZ18_PSPVP</name>
<keyword evidence="5 15" id="KW-0235">DNA replication</keyword>
<gene>
    <name evidence="19" type="primary">e1</name>
    <name evidence="15" type="synonym">E1</name>
</gene>
<dbReference type="InterPro" id="IPR027417">
    <property type="entry name" value="P-loop_NTPase"/>
</dbReference>
<dbReference type="InterPro" id="IPR046935">
    <property type="entry name" value="PPV_E1_DBD_sf"/>
</dbReference>
<evidence type="ECO:0000313" key="19">
    <source>
        <dbReference type="EMBL" id="CAC80270.1"/>
    </source>
</evidence>
<reference evidence="19 20" key="1">
    <citation type="journal article" date="2007" name="J. Gen. Virol.">
        <title>Genital warts in Burmeister's porpoises: characterization of Phocoena spinipinnis papillomavirus type 1 (PsPV-1) and evidence for a second, distantly related PsPV.</title>
        <authorList>
            <person name="Van Bressem M.F."/>
            <person name="Cassonnet P."/>
            <person name="Rector A."/>
            <person name="Desaintes C."/>
            <person name="Van Waerebeek K."/>
            <person name="Alfaro-Shigueto J."/>
            <person name="Van Ranst M."/>
            <person name="Orth G."/>
        </authorList>
    </citation>
    <scope>NUCLEOTIDE SEQUENCE [LARGE SCALE GENOMIC DNA]</scope>
    <source>
        <strain evidence="20">Isolate Burmeister's porpoise/Peru/PsPV1</strain>
    </source>
</reference>
<organism evidence="19 20">
    <name type="scientific">Phocoena spinipinnis papillomavirus (isolate Burmeister's porpoise/Peru/PsPV1)</name>
    <name type="common">PsPV</name>
    <dbReference type="NCBI Taxonomy" id="654916"/>
    <lineage>
        <taxon>Viruses</taxon>
        <taxon>Monodnaviria</taxon>
        <taxon>Shotokuvirae</taxon>
        <taxon>Cossaviricota</taxon>
        <taxon>Papovaviricetes</taxon>
        <taxon>Zurhausenvirales</taxon>
        <taxon>Papillomaviridae</taxon>
        <taxon>Firstpapillomavirinae</taxon>
        <taxon>Omikronpapillomavirus</taxon>
        <taxon>Phocoena spinipinnis papillomavirus</taxon>
    </lineage>
</organism>
<dbReference type="GeneID" id="929655"/>
<dbReference type="Pfam" id="PF00519">
    <property type="entry name" value="PPV_E1_C"/>
    <property type="match status" value="1"/>
</dbReference>
<evidence type="ECO:0000256" key="5">
    <source>
        <dbReference type="ARBA" id="ARBA00022705"/>
    </source>
</evidence>
<keyword evidence="8 15" id="KW-0347">Helicase</keyword>
<evidence type="ECO:0000256" key="11">
    <source>
        <dbReference type="ARBA" id="ARBA00023235"/>
    </source>
</evidence>
<dbReference type="Gene3D" id="3.40.1310.10">
    <property type="match status" value="1"/>
</dbReference>
<evidence type="ECO:0000256" key="6">
    <source>
        <dbReference type="ARBA" id="ARBA00022741"/>
    </source>
</evidence>
<evidence type="ECO:0000256" key="1">
    <source>
        <dbReference type="ARBA" id="ARBA00004147"/>
    </source>
</evidence>
<evidence type="ECO:0000256" key="7">
    <source>
        <dbReference type="ARBA" id="ARBA00022801"/>
    </source>
</evidence>
<feature type="modified residue" description="Phosphoserine; by host" evidence="15">
    <location>
        <position position="89"/>
    </location>
</feature>
<comment type="caution">
    <text evidence="15">Lacks conserved residue(s) required for the propagation of feature annotation.</text>
</comment>
<dbReference type="Pfam" id="PF20450">
    <property type="entry name" value="PPV_E1_DBD"/>
    <property type="match status" value="1"/>
</dbReference>
<dbReference type="Gene3D" id="3.40.50.300">
    <property type="entry name" value="P-loop containing nucleotide triphosphate hydrolases"/>
    <property type="match status" value="1"/>
</dbReference>
<feature type="region of interest" description="Disordered" evidence="17">
    <location>
        <begin position="1"/>
        <end position="38"/>
    </location>
</feature>
<evidence type="ECO:0000256" key="4">
    <source>
        <dbReference type="ARBA" id="ARBA00022562"/>
    </source>
</evidence>
<comment type="function">
    <text evidence="16">ATP-dependent DNA helicase required for initiation of viral DNA replication. It forms a complex with the viral E2 protein. The E1-E2 complex binds to the replication origin which contains binding sites for both proteins.</text>
</comment>
<comment type="similarity">
    <text evidence="15 16">Belongs to the papillomaviridae E1 protein family.</text>
</comment>
<dbReference type="Pfam" id="PF00524">
    <property type="entry name" value="PPV_E1_N"/>
    <property type="match status" value="1"/>
</dbReference>
<evidence type="ECO:0000256" key="2">
    <source>
        <dbReference type="ARBA" id="ARBA00022518"/>
    </source>
</evidence>
<feature type="cross-link" description="Glycyl lysine isopeptide (Lys-Gly) (interchain with G-Cter in SUMO)" evidence="15">
    <location>
        <position position="552"/>
    </location>
</feature>
<dbReference type="InterPro" id="IPR001177">
    <property type="entry name" value="PPV_DNA_helicase_E1_C"/>
</dbReference>
<dbReference type="SUPFAM" id="SSF52540">
    <property type="entry name" value="P-loop containing nucleoside triphosphate hydrolases"/>
    <property type="match status" value="1"/>
</dbReference>
<evidence type="ECO:0000256" key="15">
    <source>
        <dbReference type="HAMAP-Rule" id="MF_04000"/>
    </source>
</evidence>
<dbReference type="GO" id="GO:0043138">
    <property type="term" value="F:3'-5' DNA helicase activity"/>
    <property type="evidence" value="ECO:0007669"/>
    <property type="project" value="UniProtKB-UniRule"/>
</dbReference>
<dbReference type="HAMAP" id="MF_04000">
    <property type="entry name" value="PPV_E1"/>
    <property type="match status" value="1"/>
</dbReference>
<dbReference type="InterPro" id="IPR037102">
    <property type="entry name" value="Znf_lg_T-Ag_D1_dom_sf"/>
</dbReference>
<keyword evidence="20" id="KW-1185">Reference proteome</keyword>
<feature type="domain" description="SF3 helicase" evidence="18">
    <location>
        <begin position="445"/>
        <end position="595"/>
    </location>
</feature>
<dbReference type="Proteomes" id="UP000008789">
    <property type="component" value="Segment"/>
</dbReference>
<keyword evidence="3 15" id="KW-0597">Phosphoprotein</keyword>
<feature type="modified residue" description="Phosphoserine; by host" evidence="15">
    <location>
        <position position="99"/>
    </location>
</feature>
<dbReference type="InterPro" id="IPR046832">
    <property type="entry name" value="PPV_E1_DBD"/>
</dbReference>
<keyword evidence="9 15" id="KW-0067">ATP-binding</keyword>
<evidence type="ECO:0000256" key="14">
    <source>
        <dbReference type="ARBA" id="ARBA00093297"/>
    </source>
</evidence>
<keyword evidence="10 15" id="KW-0238">DNA-binding</keyword>
<comment type="PTM">
    <text evidence="15">Phosphorylated.</text>
</comment>
<evidence type="ECO:0000313" key="20">
    <source>
        <dbReference type="Proteomes" id="UP000008789"/>
    </source>
</evidence>
<dbReference type="InterPro" id="IPR014000">
    <property type="entry name" value="PPV_DNA_helicase_E1_N"/>
</dbReference>
<evidence type="ECO:0000256" key="12">
    <source>
        <dbReference type="ARBA" id="ARBA00034617"/>
    </source>
</evidence>
<accession>Q8UZ18</accession>
<keyword evidence="6 15" id="KW-0547">Nucleotide-binding</keyword>
<comment type="function">
    <text evidence="14 15">ATP-dependent DNA 3'-5' helicase required for initiation of viral DNA replication. It forms a complex with the viral E2 protein. The E1-E2 complex binds to the replication origin which contains binding sites for both proteins. During the initial step, a dimer of E1 interacts with a dimer of protein E2 leading to a complex that binds the viral origin of replication with high specificity. Then, a second dimer of E1 displaces the E2 dimer in an ATP-dependent manner to form the E1 tetramer. Following this, two E1 monomers are added to each half of the site, which results in the formation of two E1 trimers on the viral ori. Subsequently, two hexamers will be created. The double hexamer acts as a bi-directional helicase machinery and unwinds the viral DNA and then recruits the host DNA polymerase to start replication.</text>
</comment>
<dbReference type="PROSITE" id="PS51206">
    <property type="entry name" value="SF3_HELICASE_1"/>
    <property type="match status" value="1"/>
</dbReference>
<dbReference type="EC" id="5.6.2.4" evidence="15 16"/>
<evidence type="ECO:0000256" key="16">
    <source>
        <dbReference type="PIRNR" id="PIRNR003383"/>
    </source>
</evidence>
<feature type="binding site" evidence="15">
    <location>
        <begin position="471"/>
        <end position="478"/>
    </location>
    <ligand>
        <name>ATP</name>
        <dbReference type="ChEBI" id="CHEBI:30616"/>
    </ligand>
</feature>
<sequence length="642" mass="72070">MDNTPGTDPLEGGSSDWVLLEAPDDGEGDSEEEYDEEFDRGEDLVDFIDDSVNVQDVSDSDFYRRLQVEQQREDDQRAAHVLKRKFLDSPKTKADSDLSPRLEAISLQERSGRARRKLYKNSTVDDSGHGDSLEASCLESLAGRGEQVPISQSAEPWEGATPTVVCTAKTAQEVQSTAQQEDYTSQVTQLMQAGKPRNVLLALCKDAYGCSFSDLTRSYKSDKTVCGDWVCLIAGVPCSLEEAITDLLKPHSDYTHVNISTCRYGLLLLLLVRWKTAKCRETVQKLLGGLMSVEKHQMVLEPPKIRHPATAMFWYKRTLANASVVTGETPEWILKQVSLQEQIGAAATFSLSAMVQWAYDNGLEGESEIAYGYAQLAEEDTNAEAFLRSNAQAKHVKDCAIMVRHYRRAEMCKMNIAQWIKLRCSKVEGEGDWRPIMKFLKFQKVEILAFLTFMRHFLRGTPKRNCMVLLGPPNTGKSLFGMSLMHFLGGKIISHVNSGSHFWLQPLLECKVAMLDDATTSTWDYMDIYLRNMLDGNTVCLDAKHKAPMQLKCPPLIVTTNVDVTANDKWKYLHSRLKVFTFPNLCPLNCRGDPEFQLTPENWKAFLEKCWTSLGLEDLLKDGDGEPLQPLRCAARAADGTD</sequence>
<comment type="catalytic activity">
    <reaction evidence="12 15">
        <text>Couples ATP hydrolysis with the unwinding of duplex DNA by translocating in the 3'-5' direction.</text>
        <dbReference type="EC" id="5.6.2.4"/>
    </reaction>
</comment>
<dbReference type="GO" id="GO:0005524">
    <property type="term" value="F:ATP binding"/>
    <property type="evidence" value="ECO:0007669"/>
    <property type="project" value="UniProtKB-UniRule"/>
</dbReference>
<keyword evidence="4 15" id="KW-1048">Host nucleus</keyword>
<keyword evidence="15" id="KW-1017">Isopeptide bond</keyword>
<organismHost>
    <name type="scientific">Phocoena spinipinnis</name>
    <name type="common">Burmeister's porpoise</name>
    <dbReference type="NCBI Taxonomy" id="27614"/>
</organismHost>
<dbReference type="InterPro" id="IPR014015">
    <property type="entry name" value="Helicase_SF3_DNA-vir"/>
</dbReference>
<evidence type="ECO:0000259" key="18">
    <source>
        <dbReference type="PROSITE" id="PS51206"/>
    </source>
</evidence>